<gene>
    <name evidence="10" type="primary">allB</name>
    <name evidence="10" type="ORF">EKG35_13115</name>
</gene>
<dbReference type="GO" id="GO:0000256">
    <property type="term" value="P:allantoin catabolic process"/>
    <property type="evidence" value="ECO:0007669"/>
    <property type="project" value="InterPro"/>
</dbReference>
<name>A0A3S0JMW3_9BACI</name>
<evidence type="ECO:0000256" key="1">
    <source>
        <dbReference type="ARBA" id="ARBA00001947"/>
    </source>
</evidence>
<dbReference type="PANTHER" id="PTHR43668:SF4">
    <property type="entry name" value="ALLANTOINASE"/>
    <property type="match status" value="1"/>
</dbReference>
<dbReference type="PROSITE" id="PS00482">
    <property type="entry name" value="DIHYDROOROTASE_1"/>
    <property type="match status" value="1"/>
</dbReference>
<comment type="caution">
    <text evidence="10">The sequence shown here is derived from an EMBL/GenBank/DDBJ whole genome shotgun (WGS) entry which is preliminary data.</text>
</comment>
<proteinExistence type="inferred from homology"/>
<dbReference type="FunFam" id="3.20.20.140:FF:000174">
    <property type="entry name" value="Dihydropyrimidinase-related protein 2"/>
    <property type="match status" value="1"/>
</dbReference>
<evidence type="ECO:0000256" key="3">
    <source>
        <dbReference type="ARBA" id="ARBA00008829"/>
    </source>
</evidence>
<dbReference type="SUPFAM" id="SSF51338">
    <property type="entry name" value="Composite domain of metallo-dependent hydrolases"/>
    <property type="match status" value="1"/>
</dbReference>
<comment type="subunit">
    <text evidence="5">Homotetramer.</text>
</comment>
<comment type="similarity">
    <text evidence="3">Belongs to the metallo-dependent hydrolases superfamily. Hydantoinase/dihydropyrimidinase family.</text>
</comment>
<organism evidence="10 11">
    <name type="scientific">Lysinibacillus telephonicus</name>
    <dbReference type="NCBI Taxonomy" id="1714840"/>
    <lineage>
        <taxon>Bacteria</taxon>
        <taxon>Bacillati</taxon>
        <taxon>Bacillota</taxon>
        <taxon>Bacilli</taxon>
        <taxon>Bacillales</taxon>
        <taxon>Bacillaceae</taxon>
        <taxon>Lysinibacillus</taxon>
    </lineage>
</organism>
<comment type="function">
    <text evidence="2">Catalyzes the reversible cyclization of carbamoyl aspartate to dihydroorotate.</text>
</comment>
<evidence type="ECO:0000313" key="10">
    <source>
        <dbReference type="EMBL" id="RTQ91649.1"/>
    </source>
</evidence>
<evidence type="ECO:0000313" key="11">
    <source>
        <dbReference type="Proteomes" id="UP000276349"/>
    </source>
</evidence>
<dbReference type="OrthoDB" id="9765462at2"/>
<sequence>MSIDLLLKGGTIVEPHQVSVCDVAVKDGVIVKIAPVIENNGAHVIELEGKIVLPGAIDAHVHFNEPGNVEWEGIATGSRMLAAGGATLYFDMPLNSNPPTIDIPSLQLKEELAAKKSIIDYRFWGGLVPENIDKLEQLAERGVIGFKAFISNSGFEPFQSVDNMELLTGMKEISRLGKILALHAESDEMTSFLSQKKLEQGKLTPKDYCESRPIAAEIEAVQRALSYAEITGCALHFVHISSPEAVNIINEAKNRGLNVSLETCAHYLLFNDEAFESHGVYAKCAPPLRAPNVQRKLVELVVEGKIDFITSDHSPCSPDLKDLSKRNFFEAWGGINGGQFTLLSVLEVAKEYQLSLTTVAKLTAEAPAERFKITNKGKIAVGFDADFAIVEEAPFIVTKQNSYAKHKDSIYENHEFKHRILATYCRGTQVF</sequence>
<comment type="cofactor">
    <cofactor evidence="1">
        <name>Zn(2+)</name>
        <dbReference type="ChEBI" id="CHEBI:29105"/>
    </cofactor>
</comment>
<comment type="similarity">
    <text evidence="4">Belongs to the metallo-dependent hydrolases superfamily. DHOase family. Class I DHOase subfamily.</text>
</comment>
<evidence type="ECO:0000256" key="8">
    <source>
        <dbReference type="ARBA" id="ARBA00022833"/>
    </source>
</evidence>
<evidence type="ECO:0000256" key="4">
    <source>
        <dbReference type="ARBA" id="ARBA00010286"/>
    </source>
</evidence>
<protein>
    <submittedName>
        <fullName evidence="10">Allantoinase AllB</fullName>
        <ecNumber evidence="10">3.5.2.5</ecNumber>
    </submittedName>
</protein>
<dbReference type="SUPFAM" id="SSF51556">
    <property type="entry name" value="Metallo-dependent hydrolases"/>
    <property type="match status" value="1"/>
</dbReference>
<evidence type="ECO:0000256" key="2">
    <source>
        <dbReference type="ARBA" id="ARBA00002368"/>
    </source>
</evidence>
<dbReference type="Pfam" id="PF01979">
    <property type="entry name" value="Amidohydro_1"/>
    <property type="match status" value="1"/>
</dbReference>
<keyword evidence="11" id="KW-1185">Reference proteome</keyword>
<dbReference type="Proteomes" id="UP000276349">
    <property type="component" value="Unassembled WGS sequence"/>
</dbReference>
<dbReference type="GO" id="GO:0004038">
    <property type="term" value="F:allantoinase activity"/>
    <property type="evidence" value="ECO:0007669"/>
    <property type="project" value="UniProtKB-EC"/>
</dbReference>
<dbReference type="GO" id="GO:0008270">
    <property type="term" value="F:zinc ion binding"/>
    <property type="evidence" value="ECO:0007669"/>
    <property type="project" value="InterPro"/>
</dbReference>
<evidence type="ECO:0000256" key="6">
    <source>
        <dbReference type="ARBA" id="ARBA00022723"/>
    </source>
</evidence>
<dbReference type="Gene3D" id="3.20.20.140">
    <property type="entry name" value="Metal-dependent hydrolases"/>
    <property type="match status" value="1"/>
</dbReference>
<dbReference type="InterPro" id="IPR011059">
    <property type="entry name" value="Metal-dep_hydrolase_composite"/>
</dbReference>
<dbReference type="GO" id="GO:0006145">
    <property type="term" value="P:purine nucleobase catabolic process"/>
    <property type="evidence" value="ECO:0007669"/>
    <property type="project" value="TreeGrafter"/>
</dbReference>
<reference evidence="10 11" key="1">
    <citation type="submission" date="2018-12" db="EMBL/GenBank/DDBJ databases">
        <authorList>
            <person name="Yu L."/>
        </authorList>
    </citation>
    <scope>NUCLEOTIDE SEQUENCE [LARGE SCALE GENOMIC DNA]</scope>
    <source>
        <strain evidence="10 11">S5H2222</strain>
    </source>
</reference>
<dbReference type="AlphaFoldDB" id="A0A3S0JMW3"/>
<evidence type="ECO:0000256" key="5">
    <source>
        <dbReference type="ARBA" id="ARBA00011881"/>
    </source>
</evidence>
<evidence type="ECO:0000256" key="7">
    <source>
        <dbReference type="ARBA" id="ARBA00022801"/>
    </source>
</evidence>
<dbReference type="InterPro" id="IPR017593">
    <property type="entry name" value="Allantoinase"/>
</dbReference>
<keyword evidence="8" id="KW-0862">Zinc</keyword>
<dbReference type="InterPro" id="IPR006680">
    <property type="entry name" value="Amidohydro-rel"/>
</dbReference>
<keyword evidence="7 10" id="KW-0378">Hydrolase</keyword>
<evidence type="ECO:0000259" key="9">
    <source>
        <dbReference type="Pfam" id="PF01979"/>
    </source>
</evidence>
<dbReference type="InterPro" id="IPR050138">
    <property type="entry name" value="DHOase/Allantoinase_Hydrolase"/>
</dbReference>
<feature type="domain" description="Amidohydrolase-related" evidence="9">
    <location>
        <begin position="51"/>
        <end position="428"/>
    </location>
</feature>
<dbReference type="EMBL" id="RXNR01000038">
    <property type="protein sequence ID" value="RTQ91649.1"/>
    <property type="molecule type" value="Genomic_DNA"/>
</dbReference>
<dbReference type="PANTHER" id="PTHR43668">
    <property type="entry name" value="ALLANTOINASE"/>
    <property type="match status" value="1"/>
</dbReference>
<dbReference type="NCBIfam" id="TIGR03178">
    <property type="entry name" value="allantoinase"/>
    <property type="match status" value="1"/>
</dbReference>
<dbReference type="InterPro" id="IPR032466">
    <property type="entry name" value="Metal_Hydrolase"/>
</dbReference>
<dbReference type="GO" id="GO:0005737">
    <property type="term" value="C:cytoplasm"/>
    <property type="evidence" value="ECO:0007669"/>
    <property type="project" value="TreeGrafter"/>
</dbReference>
<dbReference type="EC" id="3.5.2.5" evidence="10"/>
<dbReference type="GO" id="GO:0050897">
    <property type="term" value="F:cobalt ion binding"/>
    <property type="evidence" value="ECO:0007669"/>
    <property type="project" value="InterPro"/>
</dbReference>
<keyword evidence="6" id="KW-0479">Metal-binding</keyword>
<dbReference type="InterPro" id="IPR002195">
    <property type="entry name" value="Dihydroorotase_CS"/>
</dbReference>
<dbReference type="RefSeq" id="WP_126294936.1">
    <property type="nucleotide sequence ID" value="NZ_RXNR01000038.1"/>
</dbReference>
<accession>A0A3S0JMW3</accession>